<dbReference type="STRING" id="1218493.JF76_19020"/>
<comment type="pathway">
    <text evidence="4">Amino-sugar metabolism; N-acetylneuraminate degradation; D-fructose 6-phosphate from N-acetylneuraminate: step 5/5.</text>
</comment>
<dbReference type="GO" id="GO:0006043">
    <property type="term" value="P:glucosamine catabolic process"/>
    <property type="evidence" value="ECO:0007669"/>
    <property type="project" value="TreeGrafter"/>
</dbReference>
<dbReference type="InterPro" id="IPR004547">
    <property type="entry name" value="Glucosamine6P_isomerase"/>
</dbReference>
<keyword evidence="2 4" id="KW-0378">Hydrolase</keyword>
<dbReference type="OrthoDB" id="9791139at2"/>
<dbReference type="Proteomes" id="UP000033533">
    <property type="component" value="Unassembled WGS sequence"/>
</dbReference>
<accession>A0A0F4L5W9</accession>
<reference evidence="6 7" key="1">
    <citation type="submission" date="2014-12" db="EMBL/GenBank/DDBJ databases">
        <title>Comparative genomics of the lactic acid bacteria isolated from the honey bee gut.</title>
        <authorList>
            <person name="Ellegaard K.M."/>
            <person name="Tamarit D."/>
            <person name="Javelind E."/>
            <person name="Olofsson T."/>
            <person name="Andersson S.G."/>
            <person name="Vasquez A."/>
        </authorList>
    </citation>
    <scope>NUCLEOTIDE SEQUENCE [LARGE SCALE GENOMIC DNA]</scope>
    <source>
        <strain evidence="6 7">Biut2</strain>
    </source>
</reference>
<dbReference type="InterPro" id="IPR018321">
    <property type="entry name" value="Glucosamine6P_isomerase_CS"/>
</dbReference>
<dbReference type="RefSeq" id="WP_045928845.1">
    <property type="nucleotide sequence ID" value="NZ_JBHSZS010000027.1"/>
</dbReference>
<feature type="active site" description="For ring-opening step" evidence="4">
    <location>
        <position position="137"/>
    </location>
</feature>
<evidence type="ECO:0000313" key="6">
    <source>
        <dbReference type="EMBL" id="KJY54045.1"/>
    </source>
</evidence>
<dbReference type="HAMAP" id="MF_01241">
    <property type="entry name" value="GlcN6P_deamin"/>
    <property type="match status" value="1"/>
</dbReference>
<name>A0A0F4L5W9_9LACO</name>
<dbReference type="GO" id="GO:0042802">
    <property type="term" value="F:identical protein binding"/>
    <property type="evidence" value="ECO:0007669"/>
    <property type="project" value="TreeGrafter"/>
</dbReference>
<dbReference type="PATRIC" id="fig|1218493.3.peg.1994"/>
<feature type="active site" description="Proton acceptor; for ring-opening step" evidence="4">
    <location>
        <position position="132"/>
    </location>
</feature>
<dbReference type="InterPro" id="IPR006148">
    <property type="entry name" value="Glc/Gal-6P_isomerase"/>
</dbReference>
<evidence type="ECO:0000259" key="5">
    <source>
        <dbReference type="Pfam" id="PF01182"/>
    </source>
</evidence>
<feature type="domain" description="Glucosamine/galactosamine-6-phosphate isomerase" evidence="5">
    <location>
        <begin position="25"/>
        <end position="223"/>
    </location>
</feature>
<comment type="similarity">
    <text evidence="4">Belongs to the glucosamine/galactosamine-6-phosphate isomerase family. NagB subfamily.</text>
</comment>
<comment type="catalytic activity">
    <reaction evidence="1 4">
        <text>alpha-D-glucosamine 6-phosphate + H2O = beta-D-fructose 6-phosphate + NH4(+)</text>
        <dbReference type="Rhea" id="RHEA:12172"/>
        <dbReference type="ChEBI" id="CHEBI:15377"/>
        <dbReference type="ChEBI" id="CHEBI:28938"/>
        <dbReference type="ChEBI" id="CHEBI:57634"/>
        <dbReference type="ChEBI" id="CHEBI:75989"/>
        <dbReference type="EC" id="3.5.99.6"/>
    </reaction>
</comment>
<sequence>MKVIISSDKTNGSKKGFEIFKNIINSGSKVIGLATGSTPVTLYQEWTESNLDNSNLISINLDEYVGLTPDNDQSYHYFMQKNLFAKKPFKHSYIPDGIKAIKDPEGTSADYNKIIAENPIDIQLLGLGQNGHIAFNEPGTSFDSVTHEVQLTENTIKANSRFFNNIDEVPKSAICMGIANIMSAKEIVIMAFGDNKAEAVQKMVEGPVTEEVPASILQKHENVTLIVDQAAANKLGAKYSN</sequence>
<evidence type="ECO:0000256" key="3">
    <source>
        <dbReference type="ARBA" id="ARBA00023277"/>
    </source>
</evidence>
<comment type="caution">
    <text evidence="6">The sequence shown here is derived from an EMBL/GenBank/DDBJ whole genome shotgun (WGS) entry which is preliminary data.</text>
</comment>
<comment type="caution">
    <text evidence="4">Lacks conserved residue(s) required for the propagation of feature annotation.</text>
</comment>
<evidence type="ECO:0000313" key="7">
    <source>
        <dbReference type="Proteomes" id="UP000033533"/>
    </source>
</evidence>
<dbReference type="GO" id="GO:0005737">
    <property type="term" value="C:cytoplasm"/>
    <property type="evidence" value="ECO:0007669"/>
    <property type="project" value="TreeGrafter"/>
</dbReference>
<dbReference type="InterPro" id="IPR037171">
    <property type="entry name" value="NagB/RpiA_transferase-like"/>
</dbReference>
<dbReference type="PANTHER" id="PTHR11280:SF5">
    <property type="entry name" value="GLUCOSAMINE-6-PHOSPHATE ISOMERASE"/>
    <property type="match status" value="1"/>
</dbReference>
<dbReference type="GO" id="GO:0004342">
    <property type="term" value="F:glucosamine-6-phosphate deaminase activity"/>
    <property type="evidence" value="ECO:0007669"/>
    <property type="project" value="UniProtKB-UniRule"/>
</dbReference>
<dbReference type="SUPFAM" id="SSF100950">
    <property type="entry name" value="NagB/RpiA/CoA transferase-like"/>
    <property type="match status" value="1"/>
</dbReference>
<dbReference type="PANTHER" id="PTHR11280">
    <property type="entry name" value="GLUCOSAMINE-6-PHOSPHATE ISOMERASE"/>
    <property type="match status" value="1"/>
</dbReference>
<dbReference type="AlphaFoldDB" id="A0A0F4L5W9"/>
<feature type="active site" description="Proton acceptor; for enolization step" evidence="4">
    <location>
        <position position="62"/>
    </location>
</feature>
<evidence type="ECO:0000256" key="2">
    <source>
        <dbReference type="ARBA" id="ARBA00022801"/>
    </source>
</evidence>
<evidence type="ECO:0000256" key="4">
    <source>
        <dbReference type="HAMAP-Rule" id="MF_01241"/>
    </source>
</evidence>
<organism evidence="6 7">
    <name type="scientific">Lactobacillus kullabergensis</name>
    <dbReference type="NCBI Taxonomy" id="1218493"/>
    <lineage>
        <taxon>Bacteria</taxon>
        <taxon>Bacillati</taxon>
        <taxon>Bacillota</taxon>
        <taxon>Bacilli</taxon>
        <taxon>Lactobacillales</taxon>
        <taxon>Lactobacillaceae</taxon>
        <taxon>Lactobacillus</taxon>
    </lineage>
</organism>
<dbReference type="GO" id="GO:0005975">
    <property type="term" value="P:carbohydrate metabolic process"/>
    <property type="evidence" value="ECO:0007669"/>
    <property type="project" value="InterPro"/>
</dbReference>
<dbReference type="CDD" id="cd01399">
    <property type="entry name" value="GlcN6P_deaminase"/>
    <property type="match status" value="1"/>
</dbReference>
<dbReference type="HOGENOM" id="CLU_049611_1_0_9"/>
<dbReference type="Pfam" id="PF01182">
    <property type="entry name" value="Glucosamine_iso"/>
    <property type="match status" value="1"/>
</dbReference>
<dbReference type="FunFam" id="3.40.50.1360:FF:000003">
    <property type="entry name" value="Glucosamine-6-phosphate deaminase"/>
    <property type="match status" value="1"/>
</dbReference>
<evidence type="ECO:0000256" key="1">
    <source>
        <dbReference type="ARBA" id="ARBA00000644"/>
    </source>
</evidence>
<keyword evidence="3 4" id="KW-0119">Carbohydrate metabolism</keyword>
<dbReference type="UniPathway" id="UPA00629">
    <property type="reaction ID" value="UER00684"/>
</dbReference>
<feature type="active site" description="For ring-opening step" evidence="4">
    <location>
        <position position="130"/>
    </location>
</feature>
<dbReference type="EMBL" id="JXBY01000030">
    <property type="protein sequence ID" value="KJY54045.1"/>
    <property type="molecule type" value="Genomic_DNA"/>
</dbReference>
<dbReference type="EC" id="3.5.99.6" evidence="4"/>
<protein>
    <recommendedName>
        <fullName evidence="4">Glucosamine-6-phosphate deaminase</fullName>
        <ecNumber evidence="4">3.5.99.6</ecNumber>
    </recommendedName>
    <alternativeName>
        <fullName evidence="4">GlcN6P deaminase</fullName>
        <shortName evidence="4">GNPDA</shortName>
    </alternativeName>
    <alternativeName>
        <fullName evidence="4">Glucosamine-6-phosphate isomerase</fullName>
    </alternativeName>
</protein>
<dbReference type="GO" id="GO:0006046">
    <property type="term" value="P:N-acetylglucosamine catabolic process"/>
    <property type="evidence" value="ECO:0007669"/>
    <property type="project" value="TreeGrafter"/>
</dbReference>
<comment type="function">
    <text evidence="4">Catalyzes the reversible isomerization-deamination of glucosamine 6-phosphate (GlcN6P) to form fructose 6-phosphate (Fru6P) and ammonium ion.</text>
</comment>
<gene>
    <name evidence="4 6" type="primary">nagB</name>
    <name evidence="6" type="ORF">JF76_19020</name>
</gene>
<dbReference type="Gene3D" id="3.40.50.1360">
    <property type="match status" value="1"/>
</dbReference>
<dbReference type="PROSITE" id="PS01161">
    <property type="entry name" value="GLC_GALNAC_ISOMERASE"/>
    <property type="match status" value="1"/>
</dbReference>
<proteinExistence type="inferred from homology"/>
<dbReference type="GO" id="GO:0019262">
    <property type="term" value="P:N-acetylneuraminate catabolic process"/>
    <property type="evidence" value="ECO:0007669"/>
    <property type="project" value="UniProtKB-UniRule"/>
</dbReference>